<sequence length="311" mass="33387">MNGPAGPPAGPFVFFSGVVLLRSRVRALRHGVLATAVVLFVCSVVAFFSWLSYSDDRDLLSSMTSREVGSVVSFDGGAVEVRWPSGSARVPYEDGDRVVGKQTQVAFDPADPSRAVIPGADLLLETDRALGGVTFSVAVALLVVLAGLVRLLLAVRSVRAEPVTASVRRIRVQSGLMVRSWLEIDGRVERWLPVYYDPVLVTLPSPVDVELRGGRVVVADGVTIYPSGRPVHKHPRGRRVDNPAQPDPETRAPRGLLAQLRVDAVFLVPAPIVGLFWAYVDGSGFTGWITATVIAAALGLWWGAFRGSDPS</sequence>
<dbReference type="EMBL" id="BMRE01000007">
    <property type="protein sequence ID" value="GGU31810.1"/>
    <property type="molecule type" value="Genomic_DNA"/>
</dbReference>
<gene>
    <name evidence="3" type="ORF">GCM10010178_25190</name>
</gene>
<proteinExistence type="predicted"/>
<keyword evidence="2" id="KW-0812">Transmembrane</keyword>
<evidence type="ECO:0008006" key="5">
    <source>
        <dbReference type="Google" id="ProtNLM"/>
    </source>
</evidence>
<dbReference type="Proteomes" id="UP000649573">
    <property type="component" value="Unassembled WGS sequence"/>
</dbReference>
<evidence type="ECO:0000313" key="3">
    <source>
        <dbReference type="EMBL" id="GGU31810.1"/>
    </source>
</evidence>
<keyword evidence="2" id="KW-1133">Transmembrane helix</keyword>
<name>A0ABQ2UG58_9PSEU</name>
<evidence type="ECO:0000313" key="4">
    <source>
        <dbReference type="Proteomes" id="UP000649573"/>
    </source>
</evidence>
<feature type="transmembrane region" description="Helical" evidence="2">
    <location>
        <begin position="129"/>
        <end position="153"/>
    </location>
</feature>
<comment type="caution">
    <text evidence="3">The sequence shown here is derived from an EMBL/GenBank/DDBJ whole genome shotgun (WGS) entry which is preliminary data.</text>
</comment>
<evidence type="ECO:0000256" key="2">
    <source>
        <dbReference type="SAM" id="Phobius"/>
    </source>
</evidence>
<keyword evidence="2" id="KW-0472">Membrane</keyword>
<feature type="transmembrane region" description="Helical" evidence="2">
    <location>
        <begin position="260"/>
        <end position="279"/>
    </location>
</feature>
<feature type="transmembrane region" description="Helical" evidence="2">
    <location>
        <begin position="32"/>
        <end position="53"/>
    </location>
</feature>
<reference evidence="4" key="1">
    <citation type="journal article" date="2019" name="Int. J. Syst. Evol. Microbiol.">
        <title>The Global Catalogue of Microorganisms (GCM) 10K type strain sequencing project: providing services to taxonomists for standard genome sequencing and annotation.</title>
        <authorList>
            <consortium name="The Broad Institute Genomics Platform"/>
            <consortium name="The Broad Institute Genome Sequencing Center for Infectious Disease"/>
            <person name="Wu L."/>
            <person name="Ma J."/>
        </authorList>
    </citation>
    <scope>NUCLEOTIDE SEQUENCE [LARGE SCALE GENOMIC DNA]</scope>
    <source>
        <strain evidence="4">JCM 3296</strain>
    </source>
</reference>
<feature type="region of interest" description="Disordered" evidence="1">
    <location>
        <begin position="229"/>
        <end position="251"/>
    </location>
</feature>
<accession>A0ABQ2UG58</accession>
<feature type="transmembrane region" description="Helical" evidence="2">
    <location>
        <begin position="285"/>
        <end position="305"/>
    </location>
</feature>
<keyword evidence="4" id="KW-1185">Reference proteome</keyword>
<organism evidence="3 4">
    <name type="scientific">Lentzea flava</name>
    <dbReference type="NCBI Taxonomy" id="103732"/>
    <lineage>
        <taxon>Bacteria</taxon>
        <taxon>Bacillati</taxon>
        <taxon>Actinomycetota</taxon>
        <taxon>Actinomycetes</taxon>
        <taxon>Pseudonocardiales</taxon>
        <taxon>Pseudonocardiaceae</taxon>
        <taxon>Lentzea</taxon>
    </lineage>
</organism>
<protein>
    <recommendedName>
        <fullName evidence="5">DUF3592 domain-containing protein</fullName>
    </recommendedName>
</protein>
<evidence type="ECO:0000256" key="1">
    <source>
        <dbReference type="SAM" id="MobiDB-lite"/>
    </source>
</evidence>